<organism evidence="1 2">
    <name type="scientific">Iris pallida</name>
    <name type="common">Sweet iris</name>
    <dbReference type="NCBI Taxonomy" id="29817"/>
    <lineage>
        <taxon>Eukaryota</taxon>
        <taxon>Viridiplantae</taxon>
        <taxon>Streptophyta</taxon>
        <taxon>Embryophyta</taxon>
        <taxon>Tracheophyta</taxon>
        <taxon>Spermatophyta</taxon>
        <taxon>Magnoliopsida</taxon>
        <taxon>Liliopsida</taxon>
        <taxon>Asparagales</taxon>
        <taxon>Iridaceae</taxon>
        <taxon>Iridoideae</taxon>
        <taxon>Irideae</taxon>
        <taxon>Iris</taxon>
    </lineage>
</organism>
<protein>
    <submittedName>
        <fullName evidence="1">Uncharacterized protein</fullName>
    </submittedName>
</protein>
<reference evidence="1" key="1">
    <citation type="journal article" date="2023" name="GigaByte">
        <title>Genome assembly of the bearded iris, Iris pallida Lam.</title>
        <authorList>
            <person name="Bruccoleri R.E."/>
            <person name="Oakeley E.J."/>
            <person name="Faust A.M.E."/>
            <person name="Altorfer M."/>
            <person name="Dessus-Babus S."/>
            <person name="Burckhardt D."/>
            <person name="Oertli M."/>
            <person name="Naumann U."/>
            <person name="Petersen F."/>
            <person name="Wong J."/>
        </authorList>
    </citation>
    <scope>NUCLEOTIDE SEQUENCE</scope>
    <source>
        <strain evidence="1">GSM-AAB239-AS_SAM_17_03QT</strain>
    </source>
</reference>
<name>A0AAX6GFX6_IRIPA</name>
<accession>A0AAX6GFX6</accession>
<dbReference type="EMBL" id="JANAVB010020400">
    <property type="protein sequence ID" value="KAJ6827205.1"/>
    <property type="molecule type" value="Genomic_DNA"/>
</dbReference>
<reference evidence="1" key="2">
    <citation type="submission" date="2023-04" db="EMBL/GenBank/DDBJ databases">
        <authorList>
            <person name="Bruccoleri R.E."/>
            <person name="Oakeley E.J."/>
            <person name="Faust A.-M."/>
            <person name="Dessus-Babus S."/>
            <person name="Altorfer M."/>
            <person name="Burckhardt D."/>
            <person name="Oertli M."/>
            <person name="Naumann U."/>
            <person name="Petersen F."/>
            <person name="Wong J."/>
        </authorList>
    </citation>
    <scope>NUCLEOTIDE SEQUENCE</scope>
    <source>
        <strain evidence="1">GSM-AAB239-AS_SAM_17_03QT</strain>
        <tissue evidence="1">Leaf</tissue>
    </source>
</reference>
<proteinExistence type="predicted"/>
<sequence length="19" mass="2249">MIAVASEFVFTWIFVHFGF</sequence>
<dbReference type="AlphaFoldDB" id="A0AAX6GFX6"/>
<dbReference type="Proteomes" id="UP001140949">
    <property type="component" value="Unassembled WGS sequence"/>
</dbReference>
<keyword evidence="2" id="KW-1185">Reference proteome</keyword>
<gene>
    <name evidence="1" type="ORF">M6B38_368160</name>
</gene>
<evidence type="ECO:0000313" key="2">
    <source>
        <dbReference type="Proteomes" id="UP001140949"/>
    </source>
</evidence>
<evidence type="ECO:0000313" key="1">
    <source>
        <dbReference type="EMBL" id="KAJ6827205.1"/>
    </source>
</evidence>
<comment type="caution">
    <text evidence="1">The sequence shown here is derived from an EMBL/GenBank/DDBJ whole genome shotgun (WGS) entry which is preliminary data.</text>
</comment>